<proteinExistence type="predicted"/>
<name>E6MP12_9BACT</name>
<dbReference type="EMBL" id="AEQO01000115">
    <property type="protein sequence ID" value="EFV04599.1"/>
    <property type="molecule type" value="Genomic_DNA"/>
</dbReference>
<protein>
    <submittedName>
        <fullName evidence="1">Uncharacterized protein</fullName>
    </submittedName>
</protein>
<dbReference type="HOGENOM" id="CLU_2992940_0_0_10"/>
<dbReference type="AlphaFoldDB" id="E6MP12"/>
<dbReference type="Proteomes" id="UP000003874">
    <property type="component" value="Unassembled WGS sequence"/>
</dbReference>
<keyword evidence="2" id="KW-1185">Reference proteome</keyword>
<comment type="caution">
    <text evidence="1">The sequence shown here is derived from an EMBL/GenBank/DDBJ whole genome shotgun (WGS) entry which is preliminary data.</text>
</comment>
<accession>E6MP12</accession>
<reference evidence="1 2" key="1">
    <citation type="submission" date="2010-12" db="EMBL/GenBank/DDBJ databases">
        <authorList>
            <person name="Muzny D."/>
            <person name="Qin X."/>
            <person name="Deng J."/>
            <person name="Jiang H."/>
            <person name="Liu Y."/>
            <person name="Qu J."/>
            <person name="Song X.-Z."/>
            <person name="Zhang L."/>
            <person name="Thornton R."/>
            <person name="Coyle M."/>
            <person name="Francisco L."/>
            <person name="Jackson L."/>
            <person name="Javaid M."/>
            <person name="Korchina V."/>
            <person name="Kovar C."/>
            <person name="Mata R."/>
            <person name="Mathew T."/>
            <person name="Ngo R."/>
            <person name="Nguyen L."/>
            <person name="Nguyen N."/>
            <person name="Okwuonu G."/>
            <person name="Ongeri F."/>
            <person name="Pham C."/>
            <person name="Simmons D."/>
            <person name="Wilczek-Boney K."/>
            <person name="Hale W."/>
            <person name="Jakkamsetti A."/>
            <person name="Pham P."/>
            <person name="Ruth R."/>
            <person name="San Lucas F."/>
            <person name="Warren J."/>
            <person name="Zhang J."/>
            <person name="Zhao Z."/>
            <person name="Zhou C."/>
            <person name="Zhu D."/>
            <person name="Lee S."/>
            <person name="Bess C."/>
            <person name="Blankenburg K."/>
            <person name="Forbes L."/>
            <person name="Fu Q."/>
            <person name="Gubbala S."/>
            <person name="Hirani K."/>
            <person name="Jayaseelan J.C."/>
            <person name="Lara F."/>
            <person name="Munidasa M."/>
            <person name="Palculict T."/>
            <person name="Patil S."/>
            <person name="Pu L.-L."/>
            <person name="Saada N."/>
            <person name="Tang L."/>
            <person name="Weissenberger G."/>
            <person name="Zhu Y."/>
            <person name="Hemphill L."/>
            <person name="Shang Y."/>
            <person name="Youmans B."/>
            <person name="Ayvaz T."/>
            <person name="Ross M."/>
            <person name="Santibanez J."/>
            <person name="Aqrawi P."/>
            <person name="Gross S."/>
            <person name="Joshi V."/>
            <person name="Fowler G."/>
            <person name="Nazareth L."/>
            <person name="Reid J."/>
            <person name="Worley K."/>
            <person name="Petrosino J."/>
            <person name="Highlander S."/>
            <person name="Gibbs R."/>
        </authorList>
    </citation>
    <scope>NUCLEOTIDE SEQUENCE [LARGE SCALE GENOMIC DNA]</scope>
    <source>
        <strain evidence="1 2">DSM 15606</strain>
    </source>
</reference>
<evidence type="ECO:0000313" key="2">
    <source>
        <dbReference type="Proteomes" id="UP000003874"/>
    </source>
</evidence>
<dbReference type="STRING" id="888832.HMPREF9420_1230"/>
<organism evidence="1 2">
    <name type="scientific">Segatella salivae DSM 15606</name>
    <dbReference type="NCBI Taxonomy" id="888832"/>
    <lineage>
        <taxon>Bacteria</taxon>
        <taxon>Pseudomonadati</taxon>
        <taxon>Bacteroidota</taxon>
        <taxon>Bacteroidia</taxon>
        <taxon>Bacteroidales</taxon>
        <taxon>Prevotellaceae</taxon>
        <taxon>Segatella</taxon>
    </lineage>
</organism>
<sequence>MKNIIFFIFPLYFSSQSYTKKIRPVITTDLISLLTKTKLTTKKTNIFPFIGKYTTYI</sequence>
<gene>
    <name evidence="1" type="ORF">HMPREF9420_1230</name>
</gene>
<evidence type="ECO:0000313" key="1">
    <source>
        <dbReference type="EMBL" id="EFV04599.1"/>
    </source>
</evidence>